<proteinExistence type="inferred from homology"/>
<evidence type="ECO:0000256" key="2">
    <source>
        <dbReference type="ARBA" id="ARBA00023157"/>
    </source>
</evidence>
<dbReference type="SMART" id="SM00856">
    <property type="entry name" value="PMEI"/>
    <property type="match status" value="1"/>
</dbReference>
<feature type="domain" description="Pectinesterase inhibitor" evidence="4">
    <location>
        <begin position="13"/>
        <end position="163"/>
    </location>
</feature>
<dbReference type="InterPro" id="IPR006501">
    <property type="entry name" value="Pectinesterase_inhib_dom"/>
</dbReference>
<dbReference type="NCBIfam" id="TIGR01614">
    <property type="entry name" value="PME_inhib"/>
    <property type="match status" value="1"/>
</dbReference>
<keyword evidence="2" id="KW-1015">Disulfide bond</keyword>
<comment type="similarity">
    <text evidence="3">Belongs to the PMEI family.</text>
</comment>
<accession>A0AAV9MK41</accession>
<evidence type="ECO:0000313" key="6">
    <source>
        <dbReference type="Proteomes" id="UP001311915"/>
    </source>
</evidence>
<dbReference type="Pfam" id="PF04043">
    <property type="entry name" value="PMEI"/>
    <property type="match status" value="1"/>
</dbReference>
<dbReference type="Gene3D" id="1.20.140.40">
    <property type="entry name" value="Invertase/pectin methylesterase inhibitor family protein"/>
    <property type="match status" value="1"/>
</dbReference>
<evidence type="ECO:0000313" key="5">
    <source>
        <dbReference type="EMBL" id="KAK4737097.1"/>
    </source>
</evidence>
<keyword evidence="6" id="KW-1185">Reference proteome</keyword>
<dbReference type="AlphaFoldDB" id="A0AAV9MK41"/>
<reference evidence="5 6" key="1">
    <citation type="submission" date="2023-10" db="EMBL/GenBank/DDBJ databases">
        <title>Genome-Wide Identification Analysis in wild type Solanum Pinnatisectum Reveals Some Genes Defensing Phytophthora Infestans.</title>
        <authorList>
            <person name="Sun C."/>
        </authorList>
    </citation>
    <scope>NUCLEOTIDE SEQUENCE [LARGE SCALE GENOMIC DNA]</scope>
    <source>
        <strain evidence="5">LQN</strain>
        <tissue evidence="5">Leaf</tissue>
    </source>
</reference>
<comment type="caution">
    <text evidence="5">The sequence shown here is derived from an EMBL/GenBank/DDBJ whole genome shotgun (WGS) entry which is preliminary data.</text>
</comment>
<evidence type="ECO:0000259" key="4">
    <source>
        <dbReference type="SMART" id="SM00856"/>
    </source>
</evidence>
<dbReference type="GO" id="GO:0004857">
    <property type="term" value="F:enzyme inhibitor activity"/>
    <property type="evidence" value="ECO:0007669"/>
    <property type="project" value="InterPro"/>
</dbReference>
<evidence type="ECO:0000256" key="1">
    <source>
        <dbReference type="ARBA" id="ARBA00022729"/>
    </source>
</evidence>
<dbReference type="PANTHER" id="PTHR36710">
    <property type="entry name" value="PECTINESTERASE INHIBITOR-LIKE"/>
    <property type="match status" value="1"/>
</dbReference>
<organism evidence="5 6">
    <name type="scientific">Solanum pinnatisectum</name>
    <name type="common">tansyleaf nightshade</name>
    <dbReference type="NCBI Taxonomy" id="50273"/>
    <lineage>
        <taxon>Eukaryota</taxon>
        <taxon>Viridiplantae</taxon>
        <taxon>Streptophyta</taxon>
        <taxon>Embryophyta</taxon>
        <taxon>Tracheophyta</taxon>
        <taxon>Spermatophyta</taxon>
        <taxon>Magnoliopsida</taxon>
        <taxon>eudicotyledons</taxon>
        <taxon>Gunneridae</taxon>
        <taxon>Pentapetalae</taxon>
        <taxon>asterids</taxon>
        <taxon>lamiids</taxon>
        <taxon>Solanales</taxon>
        <taxon>Solanaceae</taxon>
        <taxon>Solanoideae</taxon>
        <taxon>Solaneae</taxon>
        <taxon>Solanum</taxon>
    </lineage>
</organism>
<dbReference type="InterPro" id="IPR052421">
    <property type="entry name" value="PCW_Enzyme_Inhibitor"/>
</dbReference>
<name>A0AAV9MK41_9SOLN</name>
<dbReference type="SUPFAM" id="SSF101148">
    <property type="entry name" value="Plant invertase/pectin methylesterase inhibitor"/>
    <property type="match status" value="1"/>
</dbReference>
<dbReference type="Proteomes" id="UP001311915">
    <property type="component" value="Unassembled WGS sequence"/>
</dbReference>
<dbReference type="PANTHER" id="PTHR36710:SF4">
    <property type="entry name" value="PLANT INVERTASE_PECTIN METHYLESTERASE INHIBITOR SUPERFAMILY PROTEIN"/>
    <property type="match status" value="1"/>
</dbReference>
<dbReference type="InterPro" id="IPR035513">
    <property type="entry name" value="Invertase/methylesterase_inhib"/>
</dbReference>
<sequence length="239" mass="26637">MTHKIYAPVKMNSSKALIVMFTLFLSLVTYSYFKVCMDALRSDPKSSSVDKKCLVRILLQQCLIKTKSIYNEIVSLLEQAKEFVLIQCLQVCKENYDLSIDNAETTIKDFNANDFPGARSSAGGVASARDTCEETFNEPPVRISPIKSKDDDLMNFIDLTEFSPQNREGYLVACALALILGSRLIGGRSALDIRLIVDLPEGHYKGALAVKRFPLEEKSCELPNLSLIICSFNQMTSLT</sequence>
<evidence type="ECO:0000256" key="3">
    <source>
        <dbReference type="ARBA" id="ARBA00038471"/>
    </source>
</evidence>
<keyword evidence="1" id="KW-0732">Signal</keyword>
<dbReference type="CDD" id="cd14859">
    <property type="entry name" value="PMEI_like"/>
    <property type="match status" value="1"/>
</dbReference>
<gene>
    <name evidence="5" type="ORF">R3W88_000794</name>
</gene>
<dbReference type="EMBL" id="JAWPEI010000001">
    <property type="protein sequence ID" value="KAK4737097.1"/>
    <property type="molecule type" value="Genomic_DNA"/>
</dbReference>
<protein>
    <recommendedName>
        <fullName evidence="4">Pectinesterase inhibitor domain-containing protein</fullName>
    </recommendedName>
</protein>